<accession>A0A1I2XK47</accession>
<dbReference type="Proteomes" id="UP000199229">
    <property type="component" value="Unassembled WGS sequence"/>
</dbReference>
<keyword evidence="2" id="KW-1185">Reference proteome</keyword>
<sequence length="244" mass="26496">MTMKRYRIEDSLGLAVSAPAPVAVVASEAATRNDPRLDEILSAIQDLRRATATSTVETMEACRKELNEAFAMRSELDVMKEAITRTKLEIATLYRSENTGKGMRRVAGELDAVVDSTEQATSTILGAIEEIETNASMLRAMTTTMAGRENIDAILDRVVVAFEACNFQDLTGQRITKIVGVLKFIEDHLDRMIEAWGGLDSFAEILGPGGNTINIDDESSLLNGPKLDGDAGHVDQGDIDALFD</sequence>
<reference evidence="2" key="1">
    <citation type="submission" date="2016-10" db="EMBL/GenBank/DDBJ databases">
        <authorList>
            <person name="Varghese N."/>
            <person name="Submissions S."/>
        </authorList>
    </citation>
    <scope>NUCLEOTIDE SEQUENCE [LARGE SCALE GENOMIC DNA]</scope>
    <source>
        <strain evidence="2">Gh-105</strain>
    </source>
</reference>
<proteinExistence type="predicted"/>
<dbReference type="OrthoDB" id="5455460at2"/>
<evidence type="ECO:0000313" key="2">
    <source>
        <dbReference type="Proteomes" id="UP000199229"/>
    </source>
</evidence>
<organism evidence="1 2">
    <name type="scientific">Methylobacterium gossipiicola</name>
    <dbReference type="NCBI Taxonomy" id="582675"/>
    <lineage>
        <taxon>Bacteria</taxon>
        <taxon>Pseudomonadati</taxon>
        <taxon>Pseudomonadota</taxon>
        <taxon>Alphaproteobacteria</taxon>
        <taxon>Hyphomicrobiales</taxon>
        <taxon>Methylobacteriaceae</taxon>
        <taxon>Methylobacterium</taxon>
    </lineage>
</organism>
<dbReference type="Gene3D" id="1.10.287.500">
    <property type="entry name" value="Helix hairpin bin"/>
    <property type="match status" value="1"/>
</dbReference>
<gene>
    <name evidence="1" type="ORF">SAMN05192565_1473</name>
</gene>
<dbReference type="STRING" id="582675.SAMN05192565_1473"/>
<dbReference type="SUPFAM" id="SSF75708">
    <property type="entry name" value="Chemotaxis phosphatase CheZ"/>
    <property type="match status" value="1"/>
</dbReference>
<dbReference type="EMBL" id="FOPM01000047">
    <property type="protein sequence ID" value="SFH13795.1"/>
    <property type="molecule type" value="Genomic_DNA"/>
</dbReference>
<name>A0A1I2XK47_9HYPH</name>
<evidence type="ECO:0000313" key="1">
    <source>
        <dbReference type="EMBL" id="SFH13795.1"/>
    </source>
</evidence>
<dbReference type="RefSeq" id="WP_091975461.1">
    <property type="nucleotide sequence ID" value="NZ_FOPM01000047.1"/>
</dbReference>
<dbReference type="AlphaFoldDB" id="A0A1I2XK47"/>
<protein>
    <submittedName>
        <fullName evidence="1">Chemotaxis protein CheZ</fullName>
    </submittedName>
</protein>